<name>A0A7C8II20_9PLEO</name>
<dbReference type="EMBL" id="JAADJZ010000002">
    <property type="protein sequence ID" value="KAF2876913.1"/>
    <property type="molecule type" value="Genomic_DNA"/>
</dbReference>
<dbReference type="AlphaFoldDB" id="A0A7C8II20"/>
<evidence type="ECO:0000256" key="1">
    <source>
        <dbReference type="SAM" id="MobiDB-lite"/>
    </source>
</evidence>
<keyword evidence="3" id="KW-1185">Reference proteome</keyword>
<feature type="region of interest" description="Disordered" evidence="1">
    <location>
        <begin position="1"/>
        <end position="27"/>
    </location>
</feature>
<protein>
    <submittedName>
        <fullName evidence="2">Uncharacterized protein</fullName>
    </submittedName>
</protein>
<comment type="caution">
    <text evidence="2">The sequence shown here is derived from an EMBL/GenBank/DDBJ whole genome shotgun (WGS) entry which is preliminary data.</text>
</comment>
<gene>
    <name evidence="2" type="ORF">BDV95DRAFT_133511</name>
</gene>
<reference evidence="2 3" key="1">
    <citation type="submission" date="2020-01" db="EMBL/GenBank/DDBJ databases">
        <authorList>
            <consortium name="DOE Joint Genome Institute"/>
            <person name="Haridas S."/>
            <person name="Albert R."/>
            <person name="Binder M."/>
            <person name="Bloem J."/>
            <person name="Labutti K."/>
            <person name="Salamov A."/>
            <person name="Andreopoulos B."/>
            <person name="Baker S.E."/>
            <person name="Barry K."/>
            <person name="Bills G."/>
            <person name="Bluhm B.H."/>
            <person name="Cannon C."/>
            <person name="Castanera R."/>
            <person name="Culley D.E."/>
            <person name="Daum C."/>
            <person name="Ezra D."/>
            <person name="Gonzalez J.B."/>
            <person name="Henrissat B."/>
            <person name="Kuo A."/>
            <person name="Liang C."/>
            <person name="Lipzen A."/>
            <person name="Lutzoni F."/>
            <person name="Magnuson J."/>
            <person name="Mondo S."/>
            <person name="Nolan M."/>
            <person name="Ohm R."/>
            <person name="Pangilinan J."/>
            <person name="Park H.-J.H."/>
            <person name="Ramirez L."/>
            <person name="Alfaro M."/>
            <person name="Sun H."/>
            <person name="Tritt A."/>
            <person name="Yoshinaga Y."/>
            <person name="Zwiers L.-H.L."/>
            <person name="Turgeon B.G."/>
            <person name="Goodwin S.B."/>
            <person name="Spatafora J.W."/>
            <person name="Crous P.W."/>
            <person name="Grigoriev I.V."/>
        </authorList>
    </citation>
    <scope>NUCLEOTIDE SEQUENCE [LARGE SCALE GENOMIC DNA]</scope>
    <source>
        <strain evidence="2 3">CBS 611.86</strain>
    </source>
</reference>
<proteinExistence type="predicted"/>
<dbReference type="Proteomes" id="UP000481861">
    <property type="component" value="Unassembled WGS sequence"/>
</dbReference>
<sequence length="252" mass="28771">MFSPMHGSTGDPRKPSRPSSLLFSNPGAAQASAHRFGHGRYARLAQLHYTIVKDRQTPLQPLKHYLPILQSYRPRSTHTPLLPDRRLPHLRLPPRLQRFTLRQTQWPLSATSPTCRRKIFPLARARHPPALCLRSHRNRLAIPAFRPFTFISPITVGFGASALPWRGFHTTLARLYNTRFTPHIKRTFVQLAWPALAMRSFHTLPHPLPSTPDWTTSCIQLHDLQVSSERSSLIRLRIPSTCSTDSRSCCCC</sequence>
<evidence type="ECO:0000313" key="3">
    <source>
        <dbReference type="Proteomes" id="UP000481861"/>
    </source>
</evidence>
<organism evidence="2 3">
    <name type="scientific">Massariosphaeria phaeospora</name>
    <dbReference type="NCBI Taxonomy" id="100035"/>
    <lineage>
        <taxon>Eukaryota</taxon>
        <taxon>Fungi</taxon>
        <taxon>Dikarya</taxon>
        <taxon>Ascomycota</taxon>
        <taxon>Pezizomycotina</taxon>
        <taxon>Dothideomycetes</taxon>
        <taxon>Pleosporomycetidae</taxon>
        <taxon>Pleosporales</taxon>
        <taxon>Pleosporales incertae sedis</taxon>
        <taxon>Massariosphaeria</taxon>
    </lineage>
</organism>
<evidence type="ECO:0000313" key="2">
    <source>
        <dbReference type="EMBL" id="KAF2876913.1"/>
    </source>
</evidence>
<accession>A0A7C8II20</accession>